<evidence type="ECO:0000313" key="1">
    <source>
        <dbReference type="EMBL" id="MCA9386052.1"/>
    </source>
</evidence>
<gene>
    <name evidence="1" type="ORF">KC717_05380</name>
</gene>
<protein>
    <submittedName>
        <fullName evidence="1">Uncharacterized protein</fullName>
    </submittedName>
</protein>
<reference evidence="1" key="2">
    <citation type="journal article" date="2021" name="Microbiome">
        <title>Successional dynamics and alternative stable states in a saline activated sludge microbial community over 9 years.</title>
        <authorList>
            <person name="Wang Y."/>
            <person name="Ye J."/>
            <person name="Ju F."/>
            <person name="Liu L."/>
            <person name="Boyd J.A."/>
            <person name="Deng Y."/>
            <person name="Parks D.H."/>
            <person name="Jiang X."/>
            <person name="Yin X."/>
            <person name="Woodcroft B.J."/>
            <person name="Tyson G.W."/>
            <person name="Hugenholtz P."/>
            <person name="Polz M.F."/>
            <person name="Zhang T."/>
        </authorList>
    </citation>
    <scope>NUCLEOTIDE SEQUENCE</scope>
    <source>
        <strain evidence="1">HKST-UBA11</strain>
    </source>
</reference>
<reference evidence="1" key="1">
    <citation type="submission" date="2020-04" db="EMBL/GenBank/DDBJ databases">
        <authorList>
            <person name="Zhang T."/>
        </authorList>
    </citation>
    <scope>NUCLEOTIDE SEQUENCE</scope>
    <source>
        <strain evidence="1">HKST-UBA11</strain>
    </source>
</reference>
<dbReference type="Proteomes" id="UP000754563">
    <property type="component" value="Unassembled WGS sequence"/>
</dbReference>
<dbReference type="EMBL" id="JAGQLH010000072">
    <property type="protein sequence ID" value="MCA9386052.1"/>
    <property type="molecule type" value="Genomic_DNA"/>
</dbReference>
<comment type="caution">
    <text evidence="1">The sequence shown here is derived from an EMBL/GenBank/DDBJ whole genome shotgun (WGS) entry which is preliminary data.</text>
</comment>
<dbReference type="AlphaFoldDB" id="A0A955RL68"/>
<sequence length="145" mass="16028">MIKEQKQALVTTLTDAGFTNTTVLSKIFPKSIEEAEQLALDATNSEATIYVCYSGRDWGNTARRRVGPPGGETTLQFSLFIYSPYVDTAEDNDIEVLTDKIAEVLFNNDYTLLSDQASPVPTSNGDLYEIIFNVSIKKRYNGGTV</sequence>
<proteinExistence type="predicted"/>
<name>A0A955RL68_9BACT</name>
<accession>A0A955RL68</accession>
<organism evidence="1 2">
    <name type="scientific">Candidatus Dojkabacteria bacterium</name>
    <dbReference type="NCBI Taxonomy" id="2099670"/>
    <lineage>
        <taxon>Bacteria</taxon>
        <taxon>Candidatus Dojkabacteria</taxon>
    </lineage>
</organism>
<evidence type="ECO:0000313" key="2">
    <source>
        <dbReference type="Proteomes" id="UP000754563"/>
    </source>
</evidence>